<dbReference type="InterPro" id="IPR015002">
    <property type="entry name" value="T6SS_Tdi1_C"/>
</dbReference>
<dbReference type="InterPro" id="IPR014983">
    <property type="entry name" value="GAD-rel"/>
</dbReference>
<evidence type="ECO:0000313" key="3">
    <source>
        <dbReference type="EMBL" id="RGV57860.1"/>
    </source>
</evidence>
<feature type="domain" description="GAD-related" evidence="1">
    <location>
        <begin position="3"/>
        <end position="91"/>
    </location>
</feature>
<dbReference type="Pfam" id="PF08906">
    <property type="entry name" value="T6SS_Tdi1_C"/>
    <property type="match status" value="1"/>
</dbReference>
<proteinExistence type="predicted"/>
<comment type="caution">
    <text evidence="3">The sequence shown here is derived from an EMBL/GenBank/DDBJ whole genome shotgun (WGS) entry which is preliminary data.</text>
</comment>
<dbReference type="AlphaFoldDB" id="A0A412YKD1"/>
<evidence type="ECO:0000259" key="2">
    <source>
        <dbReference type="Pfam" id="PF08906"/>
    </source>
</evidence>
<evidence type="ECO:0000259" key="1">
    <source>
        <dbReference type="Pfam" id="PF08887"/>
    </source>
</evidence>
<organism evidence="3 4">
    <name type="scientific">Bacteroides fragilis</name>
    <dbReference type="NCBI Taxonomy" id="817"/>
    <lineage>
        <taxon>Bacteria</taxon>
        <taxon>Pseudomonadati</taxon>
        <taxon>Bacteroidota</taxon>
        <taxon>Bacteroidia</taxon>
        <taxon>Bacteroidales</taxon>
        <taxon>Bacteroidaceae</taxon>
        <taxon>Bacteroides</taxon>
    </lineage>
</organism>
<gene>
    <name evidence="3" type="ORF">DWW08_05710</name>
</gene>
<reference evidence="3 4" key="1">
    <citation type="submission" date="2018-08" db="EMBL/GenBank/DDBJ databases">
        <title>A genome reference for cultivated species of the human gut microbiota.</title>
        <authorList>
            <person name="Zou Y."/>
            <person name="Xue W."/>
            <person name="Luo G."/>
        </authorList>
    </citation>
    <scope>NUCLEOTIDE SEQUENCE [LARGE SCALE GENOMIC DNA]</scope>
    <source>
        <strain evidence="3 4">AF14-26</strain>
    </source>
</reference>
<accession>A0A412YKD1</accession>
<dbReference type="RefSeq" id="WP_122141993.1">
    <property type="nucleotide sequence ID" value="NZ_JAFKPL010000001.1"/>
</dbReference>
<dbReference type="Pfam" id="PF08887">
    <property type="entry name" value="GAD-like"/>
    <property type="match status" value="1"/>
</dbReference>
<dbReference type="EMBL" id="QRZH01000003">
    <property type="protein sequence ID" value="RGV57860.1"/>
    <property type="molecule type" value="Genomic_DNA"/>
</dbReference>
<sequence length="311" mass="35762">MEILNDFLQKFPPTGELRKPTVSVLNRFKGRLPAEWLKLWETYGFGNYGNGLLKVINPDDYTPNLYTWLGGENTARIPILVTGFGNIIYYRQLPDAKDDVCLLNIHRCSTQTCTYSFKEFMRFITDDEVIESLLDKELFGQAVEKCGPLAENETFFFAPALAFGGDESLSYIQKGDGVTHQQLLFEMMNNSSDNEEEEDGEKDQWTEAYEANPHVFEREDGTLMVNFTLTDTVDTVLPQTPEKLYAVEGKEITLWVLTFFSYDDKKNLASLEYHTALQALQKYVVEERDDHVLLRGLNLEEMKQTIAMIDY</sequence>
<feature type="domain" description="T6SS immunity protein Tdi1 C-terminal" evidence="2">
    <location>
        <begin position="116"/>
        <end position="188"/>
    </location>
</feature>
<protein>
    <submittedName>
        <fullName evidence="3">DUF4299 family protein</fullName>
    </submittedName>
</protein>
<dbReference type="Proteomes" id="UP000286270">
    <property type="component" value="Unassembled WGS sequence"/>
</dbReference>
<name>A0A412YKD1_BACFG</name>
<evidence type="ECO:0000313" key="4">
    <source>
        <dbReference type="Proteomes" id="UP000286270"/>
    </source>
</evidence>